<evidence type="ECO:0000256" key="7">
    <source>
        <dbReference type="SAM" id="MobiDB-lite"/>
    </source>
</evidence>
<sequence>MGLNDSSPGAMRNGRALSDQWAESVVVRPRTTERHITVHKRLVLAFALSILTLIIVTVVAVVLSVRFEECGGGGGRGRDGAATGEAGPRGAAKSNGSRGERGGDRADEEAAQPWRNSRLPGSVRPRHYDLRVAVNMDNFTFTGDVSVELECVNATRFIVLHADRLEVERVSVTAEGGGGGRPANRPGGGAMRVHRHFPYPATQMYVVVLHRELKPARLYRLNVSFSAAIEDDLLGFFRSSYTVQREKRTVNTSELHQFLILPKAIGNNSDICTIFNNYNNTPAFLETEDVPDDVKTGILPCVWPLALSSSNRSEVDSWFNLRLKNYLRFLSKSLISPTVVQNASCLAFQKLVSVMGNNFTYSSDFEQSDVYTTISSYLGNDSQARCYNASDAEQNSTAWFVNYIGGFVQFITVEDLTTFISDSQTELFFVNEANLELFNNTNIPEDVTDYYISKLFEFNVAAALASNIQTITTETFESLGSATAGLSSGQIASVAPSVLISSLSSLGSVSTWNQEQSTTIIQAITASGFMINNASSLESLGSLIAGVPSESIEAIPASELSSLAQSSSFVSNMLTASTVVQQTFVQQIISLNTSSASVVQNIPDAMATEIPPSLLLFSSENVDVDAINKKEWTSDQAAMFFETLDGANLDTEELNPSVLQGFTCTSVKKMGKSRIRGMVRACRPRKGRKKVQLKEPQLSCMSNLVQEDLSQKFTEYPSDMLLYINSKDVQSGNCRSYLTALGAADFSVASAVLNKDSLLLNEAKTCLGISGVELSKDNVEVLGNMACTLDGSYIEKSDHLILEKLKACNDLSSSQVDAIEAMLMTGETRYGEDYNLTDCRPNTTRRAAAGAMKSSILHCSARYSFILP</sequence>
<proteinExistence type="inferred from homology"/>
<dbReference type="GO" id="GO:0016020">
    <property type="term" value="C:membrane"/>
    <property type="evidence" value="ECO:0007669"/>
    <property type="project" value="UniProtKB-SubCell"/>
</dbReference>
<keyword evidence="4" id="KW-0130">Cell adhesion</keyword>
<reference evidence="10 11" key="1">
    <citation type="submission" date="2019-03" db="EMBL/GenBank/DDBJ databases">
        <title>First draft genome of Liparis tanakae, snailfish: a comprehensive survey of snailfish specific genes.</title>
        <authorList>
            <person name="Kim W."/>
            <person name="Song I."/>
            <person name="Jeong J.-H."/>
            <person name="Kim D."/>
            <person name="Kim S."/>
            <person name="Ryu S."/>
            <person name="Song J.Y."/>
            <person name="Lee S.K."/>
        </authorList>
    </citation>
    <scope>NUCLEOTIDE SEQUENCE [LARGE SCALE GENOMIC DNA]</scope>
    <source>
        <tissue evidence="10">Muscle</tissue>
    </source>
</reference>
<dbReference type="GO" id="GO:0009986">
    <property type="term" value="C:cell surface"/>
    <property type="evidence" value="ECO:0007669"/>
    <property type="project" value="TreeGrafter"/>
</dbReference>
<evidence type="ECO:0000313" key="11">
    <source>
        <dbReference type="Proteomes" id="UP000314294"/>
    </source>
</evidence>
<evidence type="ECO:0000256" key="3">
    <source>
        <dbReference type="ARBA" id="ARBA00022729"/>
    </source>
</evidence>
<protein>
    <submittedName>
        <fullName evidence="10">Thyrotropin-releasing hormone-degrading ectoenzyme</fullName>
    </submittedName>
</protein>
<dbReference type="GO" id="GO:0007160">
    <property type="term" value="P:cell-matrix adhesion"/>
    <property type="evidence" value="ECO:0007669"/>
    <property type="project" value="TreeGrafter"/>
</dbReference>
<dbReference type="Proteomes" id="UP000314294">
    <property type="component" value="Unassembled WGS sequence"/>
</dbReference>
<gene>
    <name evidence="10" type="primary">Trhde_2</name>
    <name evidence="10" type="ORF">EYF80_019777</name>
</gene>
<evidence type="ECO:0000256" key="5">
    <source>
        <dbReference type="ARBA" id="ARBA00023136"/>
    </source>
</evidence>
<keyword evidence="3" id="KW-0732">Signal</keyword>
<keyword evidence="6" id="KW-0325">Glycoprotein</keyword>
<name>A0A4Z2HY11_9TELE</name>
<dbReference type="PANTHER" id="PTHR23412">
    <property type="entry name" value="STEREOCILIN RELATED"/>
    <property type="match status" value="1"/>
</dbReference>
<evidence type="ECO:0000313" key="10">
    <source>
        <dbReference type="EMBL" id="TNN69904.1"/>
    </source>
</evidence>
<evidence type="ECO:0000256" key="8">
    <source>
        <dbReference type="SAM" id="Phobius"/>
    </source>
</evidence>
<dbReference type="InterPro" id="IPR042097">
    <property type="entry name" value="Aminopeptidase_N-like_N_sf"/>
</dbReference>
<dbReference type="InterPro" id="IPR010335">
    <property type="entry name" value="Mesothelin"/>
</dbReference>
<comment type="similarity">
    <text evidence="2">Belongs to the mesothelin family.</text>
</comment>
<dbReference type="AlphaFoldDB" id="A0A4Z2HY11"/>
<dbReference type="InterPro" id="IPR026664">
    <property type="entry name" value="Stereocilin-rel"/>
</dbReference>
<dbReference type="SUPFAM" id="SSF63737">
    <property type="entry name" value="Leukotriene A4 hydrolase N-terminal domain"/>
    <property type="match status" value="1"/>
</dbReference>
<dbReference type="EMBL" id="SRLO01000169">
    <property type="protein sequence ID" value="TNN69904.1"/>
    <property type="molecule type" value="Genomic_DNA"/>
</dbReference>
<organism evidence="10 11">
    <name type="scientific">Liparis tanakae</name>
    <name type="common">Tanaka's snailfish</name>
    <dbReference type="NCBI Taxonomy" id="230148"/>
    <lineage>
        <taxon>Eukaryota</taxon>
        <taxon>Metazoa</taxon>
        <taxon>Chordata</taxon>
        <taxon>Craniata</taxon>
        <taxon>Vertebrata</taxon>
        <taxon>Euteleostomi</taxon>
        <taxon>Actinopterygii</taxon>
        <taxon>Neopterygii</taxon>
        <taxon>Teleostei</taxon>
        <taxon>Neoteleostei</taxon>
        <taxon>Acanthomorphata</taxon>
        <taxon>Eupercaria</taxon>
        <taxon>Perciformes</taxon>
        <taxon>Cottioidei</taxon>
        <taxon>Cottales</taxon>
        <taxon>Liparidae</taxon>
        <taxon>Liparis</taxon>
    </lineage>
</organism>
<dbReference type="PANTHER" id="PTHR23412:SF18">
    <property type="entry name" value="OTOANCORIN"/>
    <property type="match status" value="1"/>
</dbReference>
<dbReference type="Pfam" id="PF06060">
    <property type="entry name" value="Mesothelin"/>
    <property type="match status" value="1"/>
</dbReference>
<comment type="subcellular location">
    <subcellularLocation>
        <location evidence="1">Membrane</location>
    </subcellularLocation>
</comment>
<dbReference type="InterPro" id="IPR045357">
    <property type="entry name" value="Aminopeptidase_N-like_N"/>
</dbReference>
<feature type="transmembrane region" description="Helical" evidence="8">
    <location>
        <begin position="42"/>
        <end position="63"/>
    </location>
</feature>
<feature type="region of interest" description="Disordered" evidence="7">
    <location>
        <begin position="71"/>
        <end position="120"/>
    </location>
</feature>
<dbReference type="OrthoDB" id="9329195at2759"/>
<evidence type="ECO:0000256" key="1">
    <source>
        <dbReference type="ARBA" id="ARBA00004370"/>
    </source>
</evidence>
<evidence type="ECO:0000259" key="9">
    <source>
        <dbReference type="Pfam" id="PF17900"/>
    </source>
</evidence>
<accession>A0A4Z2HY11</accession>
<keyword evidence="8" id="KW-0812">Transmembrane</keyword>
<evidence type="ECO:0000256" key="2">
    <source>
        <dbReference type="ARBA" id="ARBA00011016"/>
    </source>
</evidence>
<keyword evidence="5 8" id="KW-0472">Membrane</keyword>
<evidence type="ECO:0000256" key="4">
    <source>
        <dbReference type="ARBA" id="ARBA00022889"/>
    </source>
</evidence>
<keyword evidence="11" id="KW-1185">Reference proteome</keyword>
<keyword evidence="8" id="KW-1133">Transmembrane helix</keyword>
<comment type="caution">
    <text evidence="10">The sequence shown here is derived from an EMBL/GenBank/DDBJ whole genome shotgun (WGS) entry which is preliminary data.</text>
</comment>
<dbReference type="Gene3D" id="2.60.40.1730">
    <property type="entry name" value="tricorn interacting facor f3 domain"/>
    <property type="match status" value="1"/>
</dbReference>
<dbReference type="Pfam" id="PF17900">
    <property type="entry name" value="Peptidase_M1_N"/>
    <property type="match status" value="1"/>
</dbReference>
<feature type="domain" description="Aminopeptidase N-like N-terminal" evidence="9">
    <location>
        <begin position="125"/>
        <end position="254"/>
    </location>
</feature>
<evidence type="ECO:0000256" key="6">
    <source>
        <dbReference type="ARBA" id="ARBA00023180"/>
    </source>
</evidence>